<reference evidence="5 6" key="1">
    <citation type="submission" date="2018-09" db="EMBL/GenBank/DDBJ databases">
        <title>Genome sequencing of strain 6GH32-13.</title>
        <authorList>
            <person name="Weon H.-Y."/>
            <person name="Heo J."/>
            <person name="Kwon S.-W."/>
        </authorList>
    </citation>
    <scope>NUCLEOTIDE SEQUENCE [LARGE SCALE GENOMIC DNA]</scope>
    <source>
        <strain evidence="5 6">5GH32-13</strain>
    </source>
</reference>
<name>A0A3B7MN14_9BACT</name>
<dbReference type="PROSITE" id="PS50995">
    <property type="entry name" value="HTH_MARR_2"/>
    <property type="match status" value="1"/>
</dbReference>
<proteinExistence type="predicted"/>
<organism evidence="5 6">
    <name type="scientific">Paraflavitalea soli</name>
    <dbReference type="NCBI Taxonomy" id="2315862"/>
    <lineage>
        <taxon>Bacteria</taxon>
        <taxon>Pseudomonadati</taxon>
        <taxon>Bacteroidota</taxon>
        <taxon>Chitinophagia</taxon>
        <taxon>Chitinophagales</taxon>
        <taxon>Chitinophagaceae</taxon>
        <taxon>Paraflavitalea</taxon>
    </lineage>
</organism>
<evidence type="ECO:0000313" key="6">
    <source>
        <dbReference type="Proteomes" id="UP000263900"/>
    </source>
</evidence>
<dbReference type="AlphaFoldDB" id="A0A3B7MN14"/>
<dbReference type="KEGG" id="pseg:D3H65_18485"/>
<feature type="domain" description="HTH marR-type" evidence="4">
    <location>
        <begin position="1"/>
        <end position="141"/>
    </location>
</feature>
<evidence type="ECO:0000313" key="5">
    <source>
        <dbReference type="EMBL" id="AXY75852.1"/>
    </source>
</evidence>
<dbReference type="GO" id="GO:0003677">
    <property type="term" value="F:DNA binding"/>
    <property type="evidence" value="ECO:0007669"/>
    <property type="project" value="UniProtKB-KW"/>
</dbReference>
<dbReference type="InterPro" id="IPR036390">
    <property type="entry name" value="WH_DNA-bd_sf"/>
</dbReference>
<sequence>MKPEGLDQNIIFLCAEFSHRFGQVLAAAFKQHNIDVTAEQFSILVVLWYKDGISQKEISEQLNRDKTTITRVLMNMKKNKLIRQVTDAADNRSNLVYLTAKGKEIQKAGVKVSGELYLKVLKSIPQAQLLTSINVLQKMTNAL</sequence>
<evidence type="ECO:0000256" key="3">
    <source>
        <dbReference type="ARBA" id="ARBA00023163"/>
    </source>
</evidence>
<dbReference type="SUPFAM" id="SSF46785">
    <property type="entry name" value="Winged helix' DNA-binding domain"/>
    <property type="match status" value="1"/>
</dbReference>
<protein>
    <submittedName>
        <fullName evidence="5">MarR family transcriptional regulator</fullName>
    </submittedName>
</protein>
<keyword evidence="6" id="KW-1185">Reference proteome</keyword>
<dbReference type="InterPro" id="IPR036388">
    <property type="entry name" value="WH-like_DNA-bd_sf"/>
</dbReference>
<dbReference type="PANTHER" id="PTHR42756">
    <property type="entry name" value="TRANSCRIPTIONAL REGULATOR, MARR"/>
    <property type="match status" value="1"/>
</dbReference>
<dbReference type="OrthoDB" id="996843at2"/>
<dbReference type="RefSeq" id="WP_119051733.1">
    <property type="nucleotide sequence ID" value="NZ_CP032157.1"/>
</dbReference>
<dbReference type="GO" id="GO:0003700">
    <property type="term" value="F:DNA-binding transcription factor activity"/>
    <property type="evidence" value="ECO:0007669"/>
    <property type="project" value="InterPro"/>
</dbReference>
<keyword evidence="2" id="KW-0238">DNA-binding</keyword>
<evidence type="ECO:0000256" key="1">
    <source>
        <dbReference type="ARBA" id="ARBA00023015"/>
    </source>
</evidence>
<dbReference type="InterPro" id="IPR000835">
    <property type="entry name" value="HTH_MarR-typ"/>
</dbReference>
<dbReference type="PRINTS" id="PR00598">
    <property type="entry name" value="HTHMARR"/>
</dbReference>
<dbReference type="Proteomes" id="UP000263900">
    <property type="component" value="Chromosome"/>
</dbReference>
<accession>A0A3B7MN14</accession>
<dbReference type="EMBL" id="CP032157">
    <property type="protein sequence ID" value="AXY75852.1"/>
    <property type="molecule type" value="Genomic_DNA"/>
</dbReference>
<evidence type="ECO:0000256" key="2">
    <source>
        <dbReference type="ARBA" id="ARBA00023125"/>
    </source>
</evidence>
<dbReference type="Gene3D" id="1.10.10.10">
    <property type="entry name" value="Winged helix-like DNA-binding domain superfamily/Winged helix DNA-binding domain"/>
    <property type="match status" value="1"/>
</dbReference>
<dbReference type="PANTHER" id="PTHR42756:SF1">
    <property type="entry name" value="TRANSCRIPTIONAL REPRESSOR OF EMRAB OPERON"/>
    <property type="match status" value="1"/>
</dbReference>
<gene>
    <name evidence="5" type="ORF">D3H65_18485</name>
</gene>
<dbReference type="Pfam" id="PF01047">
    <property type="entry name" value="MarR"/>
    <property type="match status" value="1"/>
</dbReference>
<keyword evidence="1" id="KW-0805">Transcription regulation</keyword>
<dbReference type="SMART" id="SM00347">
    <property type="entry name" value="HTH_MARR"/>
    <property type="match status" value="1"/>
</dbReference>
<keyword evidence="3" id="KW-0804">Transcription</keyword>
<evidence type="ECO:0000259" key="4">
    <source>
        <dbReference type="PROSITE" id="PS50995"/>
    </source>
</evidence>